<evidence type="ECO:0000313" key="2">
    <source>
        <dbReference type="Proteomes" id="UP000397656"/>
    </source>
</evidence>
<dbReference type="InterPro" id="IPR053842">
    <property type="entry name" value="NikA-like"/>
</dbReference>
<keyword evidence="1" id="KW-0614">Plasmid</keyword>
<gene>
    <name evidence="1" type="ORF">F7R26_039645</name>
</gene>
<sequence>MAFAKVDNPKTEICKLRVTKDEKAALLIKAEECSMPLSEYLLAAGLKRQTRGRADVDAINLLREIAAGLKALHEVADDIHEEHLQRALDEVVQAIQRVWSEGARR</sequence>
<organism evidence="1 2">
    <name type="scientific">Cupriavidus basilensis</name>
    <dbReference type="NCBI Taxonomy" id="68895"/>
    <lineage>
        <taxon>Bacteria</taxon>
        <taxon>Pseudomonadati</taxon>
        <taxon>Pseudomonadota</taxon>
        <taxon>Betaproteobacteria</taxon>
        <taxon>Burkholderiales</taxon>
        <taxon>Burkholderiaceae</taxon>
        <taxon>Cupriavidus</taxon>
    </lineage>
</organism>
<proteinExistence type="predicted"/>
<protein>
    <recommendedName>
        <fullName evidence="3">Mobilization protein</fullName>
    </recommendedName>
</protein>
<geneLocation type="plasmid" evidence="1 2">
    <name>pRK1-3</name>
</geneLocation>
<dbReference type="GeneID" id="98407088"/>
<name>A0A643FSM1_9BURK</name>
<accession>A0A643FSM1</accession>
<dbReference type="RefSeq" id="WP_150986924.1">
    <property type="nucleotide sequence ID" value="NZ_CP062807.1"/>
</dbReference>
<dbReference type="Proteomes" id="UP000397656">
    <property type="component" value="Plasmid pRK1-3"/>
</dbReference>
<evidence type="ECO:0000313" key="1">
    <source>
        <dbReference type="EMBL" id="QOT82225.1"/>
    </source>
</evidence>
<evidence type="ECO:0008006" key="3">
    <source>
        <dbReference type="Google" id="ProtNLM"/>
    </source>
</evidence>
<reference evidence="1 2" key="1">
    <citation type="submission" date="2020-10" db="EMBL/GenBank/DDBJ databases">
        <title>Complete genome sequence of Cupriavidus basilensis CCUG 49340T.</title>
        <authorList>
            <person name="Salva-Serra F."/>
            <person name="Donoso R.A."/>
            <person name="Cho K.H."/>
            <person name="Yoo J.A."/>
            <person name="Lee K."/>
            <person name="Yoon S.-H."/>
            <person name="Perez-Pantoja D."/>
            <person name="Moore E.R.B."/>
        </authorList>
    </citation>
    <scope>NUCLEOTIDE SEQUENCE [LARGE SCALE GENOMIC DNA]</scope>
    <source>
        <strain evidence="2">CCUG 49340</strain>
        <plasmid evidence="1 2">pRK1-3</plasmid>
    </source>
</reference>
<dbReference type="Pfam" id="PF21983">
    <property type="entry name" value="NikA-like"/>
    <property type="match status" value="1"/>
</dbReference>
<dbReference type="AlphaFoldDB" id="A0A643FSM1"/>
<dbReference type="EMBL" id="CP062807">
    <property type="protein sequence ID" value="QOT82225.1"/>
    <property type="molecule type" value="Genomic_DNA"/>
</dbReference>